<proteinExistence type="predicted"/>
<organism evidence="1 2">
    <name type="scientific">Paramecium tetraurelia</name>
    <dbReference type="NCBI Taxonomy" id="5888"/>
    <lineage>
        <taxon>Eukaryota</taxon>
        <taxon>Sar</taxon>
        <taxon>Alveolata</taxon>
        <taxon>Ciliophora</taxon>
        <taxon>Intramacronucleata</taxon>
        <taxon>Oligohymenophorea</taxon>
        <taxon>Peniculida</taxon>
        <taxon>Parameciidae</taxon>
        <taxon>Paramecium</taxon>
    </lineage>
</organism>
<dbReference type="InParanoid" id="A0CU01"/>
<evidence type="ECO:0000313" key="1">
    <source>
        <dbReference type="EMBL" id="CAK74268.1"/>
    </source>
</evidence>
<reference evidence="1 2" key="1">
    <citation type="journal article" date="2006" name="Nature">
        <title>Global trends of whole-genome duplications revealed by the ciliate Paramecium tetraurelia.</title>
        <authorList>
            <consortium name="Genoscope"/>
            <person name="Aury J.-M."/>
            <person name="Jaillon O."/>
            <person name="Duret L."/>
            <person name="Noel B."/>
            <person name="Jubin C."/>
            <person name="Porcel B.M."/>
            <person name="Segurens B."/>
            <person name="Daubin V."/>
            <person name="Anthouard V."/>
            <person name="Aiach N."/>
            <person name="Arnaiz O."/>
            <person name="Billaut A."/>
            <person name="Beisson J."/>
            <person name="Blanc I."/>
            <person name="Bouhouche K."/>
            <person name="Camara F."/>
            <person name="Duharcourt S."/>
            <person name="Guigo R."/>
            <person name="Gogendeau D."/>
            <person name="Katinka M."/>
            <person name="Keller A.-M."/>
            <person name="Kissmehl R."/>
            <person name="Klotz C."/>
            <person name="Koll F."/>
            <person name="Le Moue A."/>
            <person name="Lepere C."/>
            <person name="Malinsky S."/>
            <person name="Nowacki M."/>
            <person name="Nowak J.K."/>
            <person name="Plattner H."/>
            <person name="Poulain J."/>
            <person name="Ruiz F."/>
            <person name="Serrano V."/>
            <person name="Zagulski M."/>
            <person name="Dessen P."/>
            <person name="Betermier M."/>
            <person name="Weissenbach J."/>
            <person name="Scarpelli C."/>
            <person name="Schachter V."/>
            <person name="Sperling L."/>
            <person name="Meyer E."/>
            <person name="Cohen J."/>
            <person name="Wincker P."/>
        </authorList>
    </citation>
    <scope>NUCLEOTIDE SEQUENCE [LARGE SCALE GENOMIC DNA]</scope>
    <source>
        <strain evidence="1 2">Stock d4-2</strain>
    </source>
</reference>
<dbReference type="GeneID" id="5027450"/>
<accession>A0CU01</accession>
<keyword evidence="2" id="KW-1185">Reference proteome</keyword>
<sequence length="171" mass="20008">MGKVQGILSMDTYLIKKGRLIATTVQGNKLSDQNILTYQWLHQNYNSFKENFNNQVKIRGFYLRLCIVDILQILSSLIKLESKYLQGEQLRVLQTKQYNNTVLDTFVFKENKKIDTRNLGYVNKNYISRFREDTTIKYLLFKLGFIGCVQKYLADIKDLHPLINAQISQQG</sequence>
<evidence type="ECO:0000313" key="2">
    <source>
        <dbReference type="Proteomes" id="UP000000600"/>
    </source>
</evidence>
<dbReference type="RefSeq" id="XP_001441665.1">
    <property type="nucleotide sequence ID" value="XM_001441628.1"/>
</dbReference>
<dbReference type="KEGG" id="ptm:GSPATT00039002001"/>
<dbReference type="EMBL" id="CT868184">
    <property type="protein sequence ID" value="CAK74268.1"/>
    <property type="molecule type" value="Genomic_DNA"/>
</dbReference>
<dbReference type="AlphaFoldDB" id="A0CU01"/>
<name>A0CU01_PARTE</name>
<dbReference type="Proteomes" id="UP000000600">
    <property type="component" value="Unassembled WGS sequence"/>
</dbReference>
<gene>
    <name evidence="1" type="ORF">GSPATT00039002001</name>
</gene>
<dbReference type="HOGENOM" id="CLU_1565903_0_0_1"/>
<protein>
    <submittedName>
        <fullName evidence="1">Uncharacterized protein</fullName>
    </submittedName>
</protein>